<keyword evidence="2" id="KW-1003">Cell membrane</keyword>
<dbReference type="PANTHER" id="PTHR30572:SF4">
    <property type="entry name" value="ABC TRANSPORTER PERMEASE YTRF"/>
    <property type="match status" value="1"/>
</dbReference>
<feature type="transmembrane region" description="Helical" evidence="7">
    <location>
        <begin position="277"/>
        <end position="302"/>
    </location>
</feature>
<evidence type="ECO:0000259" key="8">
    <source>
        <dbReference type="Pfam" id="PF02687"/>
    </source>
</evidence>
<dbReference type="Pfam" id="PF02687">
    <property type="entry name" value="FtsX"/>
    <property type="match status" value="1"/>
</dbReference>
<evidence type="ECO:0000256" key="6">
    <source>
        <dbReference type="ARBA" id="ARBA00038076"/>
    </source>
</evidence>
<proteinExistence type="inferred from homology"/>
<dbReference type="RefSeq" id="WP_068336858.1">
    <property type="nucleotide sequence ID" value="NZ_LVHF01000033.1"/>
</dbReference>
<dbReference type="PANTHER" id="PTHR30572">
    <property type="entry name" value="MEMBRANE COMPONENT OF TRANSPORTER-RELATED"/>
    <property type="match status" value="1"/>
</dbReference>
<comment type="caution">
    <text evidence="10">The sequence shown here is derived from an EMBL/GenBank/DDBJ whole genome shotgun (WGS) entry which is preliminary data.</text>
</comment>
<feature type="transmembrane region" description="Helical" evidence="7">
    <location>
        <begin position="369"/>
        <end position="388"/>
    </location>
</feature>
<comment type="subcellular location">
    <subcellularLocation>
        <location evidence="1">Cell membrane</location>
        <topology evidence="1">Multi-pass membrane protein</topology>
    </subcellularLocation>
</comment>
<evidence type="ECO:0000256" key="4">
    <source>
        <dbReference type="ARBA" id="ARBA00022989"/>
    </source>
</evidence>
<dbReference type="EMBL" id="LVHF01000033">
    <property type="protein sequence ID" value="OAN11637.1"/>
    <property type="molecule type" value="Genomic_DNA"/>
</dbReference>
<name>A0A178K3G8_9GAMM</name>
<dbReference type="AlphaFoldDB" id="A0A178K3G8"/>
<gene>
    <name evidence="10" type="ORF">A3K86_22235</name>
</gene>
<evidence type="ECO:0000313" key="11">
    <source>
        <dbReference type="Proteomes" id="UP000078503"/>
    </source>
</evidence>
<sequence length="406" mass="44432">MMMLLQQIYQTLFAHKLRAFLAVIAVSWGVLAVLVLVALGEGFYKVNVKSFAVLMSDTQLAMDGNTSLPWQGLPAGRQITFREETARRLVEHREVDAVSVLYFKWDAAVTDMQGRKLPGYIRGADQDYVELRNVRLSQGSRGVNPSDMNNHTRVAVIGWQLAAQGGMSVGSQFKVNGVPFTVVGVTRQAEGGSAFGQREDSQVIIPSTTFLDLWQEKPKQLWVKPHPGVSGALLRKSLQHYFAKIEHFNPKDPNAIWLPNFGEDAKFFDALLRGIQAFLGASGIMTLAVGALGVANIMFLSVTERTREIGVRLALGAKQRDILNHFILEGCLLVAFGCGLGVTLAYLVVHSLNAWGVPPWLGVPEITSGSLWLTVSVTLVLALLAAWFPALRAAKLTPVIALSARR</sequence>
<evidence type="ECO:0000259" key="9">
    <source>
        <dbReference type="Pfam" id="PF12704"/>
    </source>
</evidence>
<dbReference type="InterPro" id="IPR025857">
    <property type="entry name" value="MacB_PCD"/>
</dbReference>
<dbReference type="Pfam" id="PF12704">
    <property type="entry name" value="MacB_PCD"/>
    <property type="match status" value="1"/>
</dbReference>
<reference evidence="10 11" key="1">
    <citation type="submission" date="2016-03" db="EMBL/GenBank/DDBJ databases">
        <title>Photobacterium proteolyticum sp. nov. a protease producing bacterium isolated from ocean sediments of Laizhou Bay.</title>
        <authorList>
            <person name="Li Y."/>
        </authorList>
    </citation>
    <scope>NUCLEOTIDE SEQUENCE [LARGE SCALE GENOMIC DNA]</scope>
    <source>
        <strain evidence="10 11">R-40508</strain>
    </source>
</reference>
<keyword evidence="11" id="KW-1185">Reference proteome</keyword>
<keyword evidence="5 7" id="KW-0472">Membrane</keyword>
<evidence type="ECO:0000256" key="3">
    <source>
        <dbReference type="ARBA" id="ARBA00022692"/>
    </source>
</evidence>
<dbReference type="GO" id="GO:0022857">
    <property type="term" value="F:transmembrane transporter activity"/>
    <property type="evidence" value="ECO:0007669"/>
    <property type="project" value="TreeGrafter"/>
</dbReference>
<organism evidence="10 11">
    <name type="scientific">Photobacterium jeanii</name>
    <dbReference type="NCBI Taxonomy" id="858640"/>
    <lineage>
        <taxon>Bacteria</taxon>
        <taxon>Pseudomonadati</taxon>
        <taxon>Pseudomonadota</taxon>
        <taxon>Gammaproteobacteria</taxon>
        <taxon>Vibrionales</taxon>
        <taxon>Vibrionaceae</taxon>
        <taxon>Photobacterium</taxon>
    </lineage>
</organism>
<dbReference type="GO" id="GO:0005886">
    <property type="term" value="C:plasma membrane"/>
    <property type="evidence" value="ECO:0007669"/>
    <property type="project" value="UniProtKB-SubCell"/>
</dbReference>
<dbReference type="OrthoDB" id="9770036at2"/>
<feature type="transmembrane region" description="Helical" evidence="7">
    <location>
        <begin position="323"/>
        <end position="349"/>
    </location>
</feature>
<feature type="domain" description="ABC3 transporter permease C-terminal" evidence="8">
    <location>
        <begin position="283"/>
        <end position="398"/>
    </location>
</feature>
<feature type="transmembrane region" description="Helical" evidence="7">
    <location>
        <begin position="20"/>
        <end position="40"/>
    </location>
</feature>
<dbReference type="InterPro" id="IPR050250">
    <property type="entry name" value="Macrolide_Exporter_MacB"/>
</dbReference>
<dbReference type="InterPro" id="IPR003838">
    <property type="entry name" value="ABC3_permease_C"/>
</dbReference>
<dbReference type="STRING" id="858640.A3K86_22235"/>
<feature type="domain" description="MacB-like periplasmic core" evidence="9">
    <location>
        <begin position="20"/>
        <end position="239"/>
    </location>
</feature>
<evidence type="ECO:0000256" key="1">
    <source>
        <dbReference type="ARBA" id="ARBA00004651"/>
    </source>
</evidence>
<dbReference type="Proteomes" id="UP000078503">
    <property type="component" value="Unassembled WGS sequence"/>
</dbReference>
<evidence type="ECO:0000256" key="7">
    <source>
        <dbReference type="SAM" id="Phobius"/>
    </source>
</evidence>
<keyword evidence="4 7" id="KW-1133">Transmembrane helix</keyword>
<accession>A0A178K3G8</accession>
<protein>
    <submittedName>
        <fullName evidence="10">ABC transporter substrate-binding protein</fullName>
    </submittedName>
</protein>
<evidence type="ECO:0000256" key="5">
    <source>
        <dbReference type="ARBA" id="ARBA00023136"/>
    </source>
</evidence>
<keyword evidence="3 7" id="KW-0812">Transmembrane</keyword>
<evidence type="ECO:0000256" key="2">
    <source>
        <dbReference type="ARBA" id="ARBA00022475"/>
    </source>
</evidence>
<evidence type="ECO:0000313" key="10">
    <source>
        <dbReference type="EMBL" id="OAN11637.1"/>
    </source>
</evidence>
<comment type="similarity">
    <text evidence="6">Belongs to the ABC-4 integral membrane protein family.</text>
</comment>